<organism evidence="9 10">
    <name type="scientific">Fodinibius roseus</name>
    <dbReference type="NCBI Taxonomy" id="1194090"/>
    <lineage>
        <taxon>Bacteria</taxon>
        <taxon>Pseudomonadati</taxon>
        <taxon>Balneolota</taxon>
        <taxon>Balneolia</taxon>
        <taxon>Balneolales</taxon>
        <taxon>Balneolaceae</taxon>
        <taxon>Fodinibius</taxon>
    </lineage>
</organism>
<evidence type="ECO:0000256" key="4">
    <source>
        <dbReference type="ARBA" id="ARBA00022840"/>
    </source>
</evidence>
<keyword evidence="6" id="KW-0175">Coiled coil</keyword>
<dbReference type="PROSITE" id="PS50011">
    <property type="entry name" value="PROTEIN_KINASE_DOM"/>
    <property type="match status" value="1"/>
</dbReference>
<sequence>MEDGMPHQYWQKLKRIFNEALELEDTEREAYLDKACGRNLSLKEEVLSLIAAYDTPGVLDPPPEGLTSSVFSHHTTDEKKGEQVGPYKIIEVLGHGGMGSVYLAERADGQFDRQVALKLLRTGFTSENQTRRFLAERQILATLNHENIARLLDGGITVDGQPWFAMEHVDGQPIDGYCNTHLLPIKERLILFHKVCETVQYAHRKLIIHRDVKPSNILVTNDGTIKLLDFGIAKVLNPEELLSKSPPITRTGLMPLTPAYASPEQVRGEPVTTTSDIYQLGIVLYELLCGCRPYEVSGKTPGEVERIICEEQPARPSTAITNILSEQNNTKHLLPNISRDRQTEAAQLRKRLTGDLDTIVLKTLRKEPDRRYDSVEQLSTDIRNFLEGRPVTAHPDSLGYRIQKYVKRHRWGVAATVAIFFSLIMGTSVALWQAEKANQAAELAQNEAEKATRALAESEQSLAKAESLHEFLMELFWAADPNRPPDELPGTEELLELGARQALDEELGQPAERLGMLNVISEIYLRQGWTEEARPLLDEAIDLGNKRQNEWPQDLARALQLKADLNRQEGKVDQSRALLIEATEILERLKDKHWRRYADIQADRSYVERLDQNYKRAIRILEPIYEEIQNRNDADLELKMDILNFLSGFYSVVGRLHEADRIRNENIKIIEKLEGSESLNYGINLMNSVSLKYKLGQFDIAEKRAREAISIFNHIYDEPTGVESVAYGALAATKLYSGQFDEALSALEIANEKWAHSLNKDLDNWPVPNIYRGLMLGQMNRWREAKPKLLQTRDFFDQGHYTMYHNTPDGVLAEALCRSGNTKEGIFILNEMNVDNGQTNDENPVYQAQIYESRARCLVESGSLKKAHQKIKKSLSTMTYPGRAMERAERKQLLAKILIKLDREKEASRHLKKAEQLYLHLELTDHPELARTEVQTTN</sequence>
<keyword evidence="7" id="KW-0812">Transmembrane</keyword>
<dbReference type="OrthoDB" id="9813021at2"/>
<evidence type="ECO:0000256" key="3">
    <source>
        <dbReference type="ARBA" id="ARBA00022777"/>
    </source>
</evidence>
<name>A0A1M5CQ74_9BACT</name>
<protein>
    <submittedName>
        <fullName evidence="9">Serine/threonine protein kinase</fullName>
    </submittedName>
</protein>
<keyword evidence="10" id="KW-1185">Reference proteome</keyword>
<keyword evidence="7" id="KW-0472">Membrane</keyword>
<dbReference type="Gene3D" id="3.30.200.20">
    <property type="entry name" value="Phosphorylase Kinase, domain 1"/>
    <property type="match status" value="1"/>
</dbReference>
<dbReference type="SMART" id="SM00220">
    <property type="entry name" value="S_TKc"/>
    <property type="match status" value="1"/>
</dbReference>
<dbReference type="GO" id="GO:0005524">
    <property type="term" value="F:ATP binding"/>
    <property type="evidence" value="ECO:0007669"/>
    <property type="project" value="UniProtKB-UniRule"/>
</dbReference>
<dbReference type="InterPro" id="IPR011990">
    <property type="entry name" value="TPR-like_helical_dom_sf"/>
</dbReference>
<dbReference type="PANTHER" id="PTHR43289">
    <property type="entry name" value="MITOGEN-ACTIVATED PROTEIN KINASE KINASE KINASE 20-RELATED"/>
    <property type="match status" value="1"/>
</dbReference>
<dbReference type="PANTHER" id="PTHR43289:SF34">
    <property type="entry name" value="SERINE_THREONINE-PROTEIN KINASE YBDM-RELATED"/>
    <property type="match status" value="1"/>
</dbReference>
<evidence type="ECO:0000259" key="8">
    <source>
        <dbReference type="PROSITE" id="PS50011"/>
    </source>
</evidence>
<dbReference type="PROSITE" id="PS00108">
    <property type="entry name" value="PROTEIN_KINASE_ST"/>
    <property type="match status" value="1"/>
</dbReference>
<feature type="domain" description="Protein kinase" evidence="8">
    <location>
        <begin position="87"/>
        <end position="386"/>
    </location>
</feature>
<feature type="coiled-coil region" evidence="6">
    <location>
        <begin position="431"/>
        <end position="475"/>
    </location>
</feature>
<keyword evidence="9" id="KW-0723">Serine/threonine-protein kinase</keyword>
<feature type="transmembrane region" description="Helical" evidence="7">
    <location>
        <begin position="411"/>
        <end position="432"/>
    </location>
</feature>
<accession>A0A1M5CQ74</accession>
<dbReference type="Proteomes" id="UP000184041">
    <property type="component" value="Unassembled WGS sequence"/>
</dbReference>
<dbReference type="InterPro" id="IPR011009">
    <property type="entry name" value="Kinase-like_dom_sf"/>
</dbReference>
<dbReference type="CDD" id="cd14014">
    <property type="entry name" value="STKc_PknB_like"/>
    <property type="match status" value="1"/>
</dbReference>
<dbReference type="Gene3D" id="1.10.510.10">
    <property type="entry name" value="Transferase(Phosphotransferase) domain 1"/>
    <property type="match status" value="1"/>
</dbReference>
<evidence type="ECO:0000256" key="5">
    <source>
        <dbReference type="PROSITE-ProRule" id="PRU10141"/>
    </source>
</evidence>
<keyword evidence="1" id="KW-0808">Transferase</keyword>
<dbReference type="InterPro" id="IPR008271">
    <property type="entry name" value="Ser/Thr_kinase_AS"/>
</dbReference>
<dbReference type="RefSeq" id="WP_073063624.1">
    <property type="nucleotide sequence ID" value="NZ_FQUS01000010.1"/>
</dbReference>
<dbReference type="EMBL" id="FQUS01000010">
    <property type="protein sequence ID" value="SHF56816.1"/>
    <property type="molecule type" value="Genomic_DNA"/>
</dbReference>
<keyword evidence="7" id="KW-1133">Transmembrane helix</keyword>
<evidence type="ECO:0000313" key="9">
    <source>
        <dbReference type="EMBL" id="SHF56816.1"/>
    </source>
</evidence>
<evidence type="ECO:0000256" key="2">
    <source>
        <dbReference type="ARBA" id="ARBA00022741"/>
    </source>
</evidence>
<dbReference type="InterPro" id="IPR017441">
    <property type="entry name" value="Protein_kinase_ATP_BS"/>
</dbReference>
<proteinExistence type="predicted"/>
<dbReference type="STRING" id="1194090.SAMN05443144_11052"/>
<keyword evidence="2 5" id="KW-0547">Nucleotide-binding</keyword>
<dbReference type="PROSITE" id="PS00107">
    <property type="entry name" value="PROTEIN_KINASE_ATP"/>
    <property type="match status" value="1"/>
</dbReference>
<dbReference type="GO" id="GO:0004674">
    <property type="term" value="F:protein serine/threonine kinase activity"/>
    <property type="evidence" value="ECO:0007669"/>
    <property type="project" value="UniProtKB-KW"/>
</dbReference>
<dbReference type="SUPFAM" id="SSF48452">
    <property type="entry name" value="TPR-like"/>
    <property type="match status" value="3"/>
</dbReference>
<keyword evidence="3 9" id="KW-0418">Kinase</keyword>
<dbReference type="InterPro" id="IPR000719">
    <property type="entry name" value="Prot_kinase_dom"/>
</dbReference>
<dbReference type="SUPFAM" id="SSF56112">
    <property type="entry name" value="Protein kinase-like (PK-like)"/>
    <property type="match status" value="1"/>
</dbReference>
<evidence type="ECO:0000256" key="1">
    <source>
        <dbReference type="ARBA" id="ARBA00022679"/>
    </source>
</evidence>
<reference evidence="9 10" key="1">
    <citation type="submission" date="2016-11" db="EMBL/GenBank/DDBJ databases">
        <authorList>
            <person name="Jaros S."/>
            <person name="Januszkiewicz K."/>
            <person name="Wedrychowicz H."/>
        </authorList>
    </citation>
    <scope>NUCLEOTIDE SEQUENCE [LARGE SCALE GENOMIC DNA]</scope>
    <source>
        <strain evidence="9 10">DSM 21986</strain>
    </source>
</reference>
<dbReference type="AlphaFoldDB" id="A0A1M5CQ74"/>
<evidence type="ECO:0000313" key="10">
    <source>
        <dbReference type="Proteomes" id="UP000184041"/>
    </source>
</evidence>
<gene>
    <name evidence="9" type="ORF">SAMN05443144_11052</name>
</gene>
<evidence type="ECO:0000256" key="7">
    <source>
        <dbReference type="SAM" id="Phobius"/>
    </source>
</evidence>
<dbReference type="Gene3D" id="1.25.40.10">
    <property type="entry name" value="Tetratricopeptide repeat domain"/>
    <property type="match status" value="3"/>
</dbReference>
<evidence type="ECO:0000256" key="6">
    <source>
        <dbReference type="SAM" id="Coils"/>
    </source>
</evidence>
<keyword evidence="4 5" id="KW-0067">ATP-binding</keyword>
<dbReference type="Pfam" id="PF00069">
    <property type="entry name" value="Pkinase"/>
    <property type="match status" value="1"/>
</dbReference>
<feature type="binding site" evidence="5">
    <location>
        <position position="118"/>
    </location>
    <ligand>
        <name>ATP</name>
        <dbReference type="ChEBI" id="CHEBI:30616"/>
    </ligand>
</feature>